<keyword evidence="8" id="KW-1185">Reference proteome</keyword>
<dbReference type="Pfam" id="PF04800">
    <property type="entry name" value="NDUS4"/>
    <property type="match status" value="1"/>
</dbReference>
<evidence type="ECO:0000256" key="1">
    <source>
        <dbReference type="ARBA" id="ARBA00004370"/>
    </source>
</evidence>
<dbReference type="PANTHER" id="PTHR12219">
    <property type="entry name" value="NADH-UBIQUINONE OXIDOREDUCTASE"/>
    <property type="match status" value="1"/>
</dbReference>
<dbReference type="OrthoDB" id="9799572at2"/>
<dbReference type="InterPro" id="IPR038532">
    <property type="entry name" value="NDUFS4-like_sf"/>
</dbReference>
<comment type="subcellular location">
    <subcellularLocation>
        <location evidence="1">Membrane</location>
    </subcellularLocation>
</comment>
<keyword evidence="4" id="KW-0809">Transit peptide</keyword>
<dbReference type="AlphaFoldDB" id="A0A1I4Z802"/>
<dbReference type="Proteomes" id="UP000198599">
    <property type="component" value="Unassembled WGS sequence"/>
</dbReference>
<sequence length="103" mass="11742">MSARIYQPARNAMQSGTGKTKYWVLEYVSERAREVDPLMGWTSSNDTQAQVRLRFDTKEAALDYAKAQGIDAVVQEPHKRKPNIRPGGYGDNFATARRQVWTH</sequence>
<keyword evidence="3" id="KW-0679">Respiratory chain</keyword>
<keyword evidence="2" id="KW-0813">Transport</keyword>
<dbReference type="GO" id="GO:0016020">
    <property type="term" value="C:membrane"/>
    <property type="evidence" value="ECO:0007669"/>
    <property type="project" value="UniProtKB-SubCell"/>
</dbReference>
<evidence type="ECO:0000313" key="7">
    <source>
        <dbReference type="EMBL" id="SFN46411.1"/>
    </source>
</evidence>
<evidence type="ECO:0000313" key="8">
    <source>
        <dbReference type="Proteomes" id="UP000198599"/>
    </source>
</evidence>
<protein>
    <submittedName>
        <fullName evidence="7">NADH dehydrogenase</fullName>
    </submittedName>
</protein>
<dbReference type="RefSeq" id="WP_092834168.1">
    <property type="nucleotide sequence ID" value="NZ_FOVP01000003.1"/>
</dbReference>
<name>A0A1I4Z802_9RHOB</name>
<reference evidence="8" key="1">
    <citation type="submission" date="2016-10" db="EMBL/GenBank/DDBJ databases">
        <authorList>
            <person name="Varghese N."/>
            <person name="Submissions S."/>
        </authorList>
    </citation>
    <scope>NUCLEOTIDE SEQUENCE [LARGE SCALE GENOMIC DNA]</scope>
    <source>
        <strain evidence="8">DSM 28463</strain>
    </source>
</reference>
<dbReference type="InterPro" id="IPR006885">
    <property type="entry name" value="NADH_UbQ_FeS_4_mit-like"/>
</dbReference>
<gene>
    <name evidence="7" type="ORF">SAMN04487859_1032</name>
</gene>
<evidence type="ECO:0000256" key="5">
    <source>
        <dbReference type="ARBA" id="ARBA00022982"/>
    </source>
</evidence>
<proteinExistence type="predicted"/>
<evidence type="ECO:0000256" key="6">
    <source>
        <dbReference type="ARBA" id="ARBA00023136"/>
    </source>
</evidence>
<keyword evidence="6" id="KW-0472">Membrane</keyword>
<dbReference type="STRING" id="1005928.SAMN04487859_1032"/>
<evidence type="ECO:0000256" key="3">
    <source>
        <dbReference type="ARBA" id="ARBA00022660"/>
    </source>
</evidence>
<evidence type="ECO:0000256" key="4">
    <source>
        <dbReference type="ARBA" id="ARBA00022946"/>
    </source>
</evidence>
<evidence type="ECO:0000256" key="2">
    <source>
        <dbReference type="ARBA" id="ARBA00022448"/>
    </source>
</evidence>
<dbReference type="GO" id="GO:0022900">
    <property type="term" value="P:electron transport chain"/>
    <property type="evidence" value="ECO:0007669"/>
    <property type="project" value="InterPro"/>
</dbReference>
<keyword evidence="5" id="KW-0249">Electron transport</keyword>
<accession>A0A1I4Z802</accession>
<dbReference type="EMBL" id="FOVP01000003">
    <property type="protein sequence ID" value="SFN46411.1"/>
    <property type="molecule type" value="Genomic_DNA"/>
</dbReference>
<dbReference type="Gene3D" id="3.30.160.190">
    <property type="entry name" value="atu1810 like domain"/>
    <property type="match status" value="1"/>
</dbReference>
<organism evidence="7 8">
    <name type="scientific">Roseovarius lutimaris</name>
    <dbReference type="NCBI Taxonomy" id="1005928"/>
    <lineage>
        <taxon>Bacteria</taxon>
        <taxon>Pseudomonadati</taxon>
        <taxon>Pseudomonadota</taxon>
        <taxon>Alphaproteobacteria</taxon>
        <taxon>Rhodobacterales</taxon>
        <taxon>Roseobacteraceae</taxon>
        <taxon>Roseovarius</taxon>
    </lineage>
</organism>
<dbReference type="PANTHER" id="PTHR12219:SF8">
    <property type="entry name" value="NADH DEHYDROGENASE [UBIQUINONE] IRON-SULFUR PROTEIN 4, MITOCHONDRIAL"/>
    <property type="match status" value="1"/>
</dbReference>